<comment type="catalytic activity">
    <reaction evidence="4">
        <text>3'-iodothyronamine + iodide + A + H(+) = 3',5'-diiodothyronamine + AH2</text>
        <dbReference type="Rhea" id="RHEA:83803"/>
        <dbReference type="ChEBI" id="CHEBI:13193"/>
        <dbReference type="ChEBI" id="CHEBI:15378"/>
        <dbReference type="ChEBI" id="CHEBI:16382"/>
        <dbReference type="ChEBI" id="CHEBI:17499"/>
        <dbReference type="ChEBI" id="CHEBI:233339"/>
        <dbReference type="ChEBI" id="CHEBI:233342"/>
    </reaction>
    <physiologicalReaction direction="right-to-left" evidence="4">
        <dbReference type="Rhea" id="RHEA:83805"/>
    </physiologicalReaction>
</comment>
<keyword evidence="8" id="KW-0560">Oxidoreductase</keyword>
<dbReference type="Proteomes" id="UP000264800">
    <property type="component" value="Unplaced"/>
</dbReference>
<dbReference type="Ensembl" id="ENSKMAT00000002911.1">
    <property type="protein sequence ID" value="ENSKMAP00000002853.1"/>
    <property type="gene ID" value="ENSKMAG00000002184.1"/>
</dbReference>
<evidence type="ECO:0000256" key="2">
    <source>
        <dbReference type="ARBA" id="ARBA00093202"/>
    </source>
</evidence>
<keyword evidence="9" id="KW-1133">Transmembrane helix</keyword>
<evidence type="ECO:0000256" key="8">
    <source>
        <dbReference type="RuleBase" id="RU000676"/>
    </source>
</evidence>
<comment type="catalytic activity">
    <reaction evidence="5">
        <text>3,3'-diiodo-L-thyronine sulfate + iodide + A + H(+) = 3,3',5'-triiodo-L-thyronine sulfate + AH2</text>
        <dbReference type="Rhea" id="RHEA:83831"/>
        <dbReference type="ChEBI" id="CHEBI:13193"/>
        <dbReference type="ChEBI" id="CHEBI:15378"/>
        <dbReference type="ChEBI" id="CHEBI:16382"/>
        <dbReference type="ChEBI" id="CHEBI:17499"/>
        <dbReference type="ChEBI" id="CHEBI:176513"/>
        <dbReference type="ChEBI" id="CHEBI:176515"/>
    </reaction>
    <physiologicalReaction direction="right-to-left" evidence="5">
        <dbReference type="Rhea" id="RHEA:83833"/>
    </physiologicalReaction>
</comment>
<comment type="catalytic activity">
    <reaction evidence="2">
        <text>3,3',5'-triiodo-L-thyronine sulfate + iodide + A + H(+) = L-thyroxine sulfate + AH2</text>
        <dbReference type="Rhea" id="RHEA:83835"/>
        <dbReference type="ChEBI" id="CHEBI:13193"/>
        <dbReference type="ChEBI" id="CHEBI:15378"/>
        <dbReference type="ChEBI" id="CHEBI:16382"/>
        <dbReference type="ChEBI" id="CHEBI:17499"/>
        <dbReference type="ChEBI" id="CHEBI:176512"/>
        <dbReference type="ChEBI" id="CHEBI:176513"/>
    </reaction>
    <physiologicalReaction direction="right-to-left" evidence="2">
        <dbReference type="Rhea" id="RHEA:83837"/>
    </physiologicalReaction>
</comment>
<evidence type="ECO:0000256" key="3">
    <source>
        <dbReference type="ARBA" id="ARBA00093206"/>
    </source>
</evidence>
<keyword evidence="9" id="KW-0812">Transmembrane</keyword>
<dbReference type="InterPro" id="IPR000643">
    <property type="entry name" value="Iodothyronine_deiodinase"/>
</dbReference>
<evidence type="ECO:0000256" key="5">
    <source>
        <dbReference type="ARBA" id="ARBA00093219"/>
    </source>
</evidence>
<dbReference type="GO" id="GO:0042446">
    <property type="term" value="P:hormone biosynthetic process"/>
    <property type="evidence" value="ECO:0007669"/>
    <property type="project" value="UniProtKB-KW"/>
</dbReference>
<dbReference type="GO" id="GO:0004800">
    <property type="term" value="F:thyroxine 5'-deiodinase activity"/>
    <property type="evidence" value="ECO:0007669"/>
    <property type="project" value="InterPro"/>
</dbReference>
<comment type="catalytic activity">
    <reaction evidence="6">
        <text>3,3'-diiodothyronamine + iodide + A + H(+) = 3,3',5'-triiodothyronamine + AH2</text>
        <dbReference type="Rhea" id="RHEA:83795"/>
        <dbReference type="ChEBI" id="CHEBI:13193"/>
        <dbReference type="ChEBI" id="CHEBI:15378"/>
        <dbReference type="ChEBI" id="CHEBI:16382"/>
        <dbReference type="ChEBI" id="CHEBI:17499"/>
        <dbReference type="ChEBI" id="CHEBI:233341"/>
        <dbReference type="ChEBI" id="CHEBI:233343"/>
    </reaction>
    <physiologicalReaction direction="right-to-left" evidence="6">
        <dbReference type="Rhea" id="RHEA:83797"/>
    </physiologicalReaction>
</comment>
<evidence type="ECO:0000313" key="11">
    <source>
        <dbReference type="Proteomes" id="UP000264800"/>
    </source>
</evidence>
<dbReference type="STRING" id="37003.ENSKMAP00000002853"/>
<organism evidence="10 11">
    <name type="scientific">Kryptolebias marmoratus</name>
    <name type="common">Mangrove killifish</name>
    <name type="synonym">Rivulus marmoratus</name>
    <dbReference type="NCBI Taxonomy" id="37003"/>
    <lineage>
        <taxon>Eukaryota</taxon>
        <taxon>Metazoa</taxon>
        <taxon>Chordata</taxon>
        <taxon>Craniata</taxon>
        <taxon>Vertebrata</taxon>
        <taxon>Euteleostomi</taxon>
        <taxon>Actinopterygii</taxon>
        <taxon>Neopterygii</taxon>
        <taxon>Teleostei</taxon>
        <taxon>Neoteleostei</taxon>
        <taxon>Acanthomorphata</taxon>
        <taxon>Ovalentaria</taxon>
        <taxon>Atherinomorphae</taxon>
        <taxon>Cyprinodontiformes</taxon>
        <taxon>Rivulidae</taxon>
        <taxon>Kryptolebias</taxon>
    </lineage>
</organism>
<keyword evidence="9" id="KW-0472">Membrane</keyword>
<comment type="catalytic activity">
    <reaction evidence="7">
        <text>3-iodothyronamine + iodide + A + H(+) = 3,3'-diiodothyronamine + AH2</text>
        <dbReference type="Rhea" id="RHEA:83827"/>
        <dbReference type="ChEBI" id="CHEBI:13193"/>
        <dbReference type="ChEBI" id="CHEBI:15378"/>
        <dbReference type="ChEBI" id="CHEBI:16382"/>
        <dbReference type="ChEBI" id="CHEBI:17499"/>
        <dbReference type="ChEBI" id="CHEBI:231647"/>
        <dbReference type="ChEBI" id="CHEBI:233341"/>
    </reaction>
    <physiologicalReaction direction="right-to-left" evidence="7">
        <dbReference type="Rhea" id="RHEA:83829"/>
    </physiologicalReaction>
</comment>
<dbReference type="PANTHER" id="PTHR11781">
    <property type="entry name" value="IODOTHYRONINE DEIODINASE"/>
    <property type="match status" value="1"/>
</dbReference>
<comment type="catalytic activity">
    <reaction evidence="3">
        <text>3,3'-diiodo-L-thyronine sulfate + iodide + A + H(+) = 3,3',5-triiodo-L-thyronine sulfate + AH2</text>
        <dbReference type="Rhea" id="RHEA:83751"/>
        <dbReference type="ChEBI" id="CHEBI:13193"/>
        <dbReference type="ChEBI" id="CHEBI:15378"/>
        <dbReference type="ChEBI" id="CHEBI:16382"/>
        <dbReference type="ChEBI" id="CHEBI:17499"/>
        <dbReference type="ChEBI" id="CHEBI:176511"/>
        <dbReference type="ChEBI" id="CHEBI:176515"/>
    </reaction>
    <physiologicalReaction direction="right-to-left" evidence="3">
        <dbReference type="Rhea" id="RHEA:83753"/>
    </physiologicalReaction>
</comment>
<evidence type="ECO:0000256" key="1">
    <source>
        <dbReference type="ARBA" id="ARBA00093186"/>
    </source>
</evidence>
<evidence type="ECO:0000313" key="10">
    <source>
        <dbReference type="Ensembl" id="ENSKMAP00000002853.1"/>
    </source>
</evidence>
<protein>
    <recommendedName>
        <fullName evidence="8">Iodothyronine deiodinase</fullName>
    </recommendedName>
</protein>
<dbReference type="Gene3D" id="3.40.30.10">
    <property type="entry name" value="Glutaredoxin"/>
    <property type="match status" value="1"/>
</dbReference>
<comment type="catalytic activity">
    <reaction evidence="1">
        <text>3-iodo-L-thyronine + iodide + A + H(+) = 3,3'-diiodo-L-thyronine + AH2</text>
        <dbReference type="Rhea" id="RHEA:83783"/>
        <dbReference type="ChEBI" id="CHEBI:13193"/>
        <dbReference type="ChEBI" id="CHEBI:15378"/>
        <dbReference type="ChEBI" id="CHEBI:16382"/>
        <dbReference type="ChEBI" id="CHEBI:17499"/>
        <dbReference type="ChEBI" id="CHEBI:176514"/>
        <dbReference type="ChEBI" id="CHEBI:232627"/>
    </reaction>
    <physiologicalReaction direction="right-to-left" evidence="1">
        <dbReference type="Rhea" id="RHEA:83785"/>
    </physiologicalReaction>
</comment>
<reference evidence="10" key="1">
    <citation type="submission" date="2025-08" db="UniProtKB">
        <authorList>
            <consortium name="Ensembl"/>
        </authorList>
    </citation>
    <scope>IDENTIFICATION</scope>
</reference>
<accession>A0A3Q2ZGX2</accession>
<evidence type="ECO:0000256" key="7">
    <source>
        <dbReference type="ARBA" id="ARBA00093242"/>
    </source>
</evidence>
<reference evidence="10" key="2">
    <citation type="submission" date="2025-09" db="UniProtKB">
        <authorList>
            <consortium name="Ensembl"/>
        </authorList>
    </citation>
    <scope>IDENTIFICATION</scope>
</reference>
<dbReference type="PIRSF" id="PIRSF001330">
    <property type="entry name" value="IOD"/>
    <property type="match status" value="1"/>
</dbReference>
<comment type="function">
    <text evidence="8">Responsible for the deiodination of T4 (3,5,3',5'-tetraiodothyronine).</text>
</comment>
<name>A0A3Q2ZGX2_KRYMA</name>
<keyword evidence="11" id="KW-1185">Reference proteome</keyword>
<sequence length="230" mass="25787">MLPQKLLVYLSTACNYCYVVGLFILFNILYFISPSLARKQILKLGVKLEMTQNTKFKYDDWGPTFMSLTFVKAASHGMWLSLGQEAFVGREAPDPPVVTVDGERTSIRSFCRGNRPLFKQLVRDFGDVADFLVVYIAEAHSTDGWAFTNNIDISEHQSLQDRLSAAQMLVQMEPLCPVVVDDMSNAASVKYGAQPERLYVLQAGKVIYKGAMGPFGYLPLEVRAVLQKIQ</sequence>
<dbReference type="Pfam" id="PF00837">
    <property type="entry name" value="T4_deiodinase"/>
    <property type="match status" value="1"/>
</dbReference>
<comment type="similarity">
    <text evidence="8">Belongs to the iodothyronine deiodinase family.</text>
</comment>
<dbReference type="GeneTree" id="ENSGT00940000154482"/>
<dbReference type="OMA" id="TFGSCTX"/>
<evidence type="ECO:0000256" key="6">
    <source>
        <dbReference type="ARBA" id="ARBA00093236"/>
    </source>
</evidence>
<dbReference type="PANTHER" id="PTHR11781:SF22">
    <property type="entry name" value="TYPE I IODOTHYRONINE DEIODINASE"/>
    <property type="match status" value="1"/>
</dbReference>
<proteinExistence type="inferred from homology"/>
<feature type="transmembrane region" description="Helical" evidence="9">
    <location>
        <begin position="6"/>
        <end position="32"/>
    </location>
</feature>
<dbReference type="GO" id="GO:0042404">
    <property type="term" value="P:thyroid hormone catabolic process"/>
    <property type="evidence" value="ECO:0007669"/>
    <property type="project" value="UniProtKB-ARBA"/>
</dbReference>
<dbReference type="AlphaFoldDB" id="A0A3Q2ZGX2"/>
<keyword evidence="8" id="KW-0893">Thyroid hormones biosynthesis</keyword>
<evidence type="ECO:0000256" key="9">
    <source>
        <dbReference type="SAM" id="Phobius"/>
    </source>
</evidence>
<dbReference type="GO" id="GO:0061074">
    <property type="term" value="P:regulation of neural retina development"/>
    <property type="evidence" value="ECO:0007669"/>
    <property type="project" value="Ensembl"/>
</dbReference>
<evidence type="ECO:0000256" key="4">
    <source>
        <dbReference type="ARBA" id="ARBA00093210"/>
    </source>
</evidence>
<keyword evidence="8" id="KW-0712">Selenocysteine</keyword>